<feature type="transmembrane region" description="Helical" evidence="1">
    <location>
        <begin position="132"/>
        <end position="149"/>
    </location>
</feature>
<evidence type="ECO:0008006" key="4">
    <source>
        <dbReference type="Google" id="ProtNLM"/>
    </source>
</evidence>
<feature type="transmembrane region" description="Helical" evidence="1">
    <location>
        <begin position="184"/>
        <end position="215"/>
    </location>
</feature>
<keyword evidence="1" id="KW-0472">Membrane</keyword>
<dbReference type="OrthoDB" id="980055at2"/>
<proteinExistence type="predicted"/>
<accession>A8H7U1</accession>
<name>A8H7U1_SHEPA</name>
<evidence type="ECO:0000313" key="2">
    <source>
        <dbReference type="EMBL" id="ABV88628.1"/>
    </source>
</evidence>
<dbReference type="EMBL" id="CP000851">
    <property type="protein sequence ID" value="ABV88628.1"/>
    <property type="molecule type" value="Genomic_DNA"/>
</dbReference>
<dbReference type="Proteomes" id="UP000002608">
    <property type="component" value="Chromosome"/>
</dbReference>
<dbReference type="HOGENOM" id="CLU_065506_2_0_6"/>
<feature type="transmembrane region" description="Helical" evidence="1">
    <location>
        <begin position="227"/>
        <end position="244"/>
    </location>
</feature>
<gene>
    <name evidence="2" type="ordered locus">Spea_3313</name>
</gene>
<keyword evidence="1" id="KW-1133">Transmembrane helix</keyword>
<dbReference type="RefSeq" id="WP_012156527.1">
    <property type="nucleotide sequence ID" value="NC_009901.1"/>
</dbReference>
<dbReference type="AlphaFoldDB" id="A8H7U1"/>
<feature type="transmembrane region" description="Helical" evidence="1">
    <location>
        <begin position="52"/>
        <end position="73"/>
    </location>
</feature>
<feature type="transmembrane region" description="Helical" evidence="1">
    <location>
        <begin position="93"/>
        <end position="112"/>
    </location>
</feature>
<dbReference type="InterPro" id="IPR018688">
    <property type="entry name" value="PpoB2-like"/>
</dbReference>
<keyword evidence="3" id="KW-1185">Reference proteome</keyword>
<organism evidence="2 3">
    <name type="scientific">Shewanella pealeana (strain ATCC 700345 / ANG-SQ1)</name>
    <dbReference type="NCBI Taxonomy" id="398579"/>
    <lineage>
        <taxon>Bacteria</taxon>
        <taxon>Pseudomonadati</taxon>
        <taxon>Pseudomonadota</taxon>
        <taxon>Gammaproteobacteria</taxon>
        <taxon>Alteromonadales</taxon>
        <taxon>Shewanellaceae</taxon>
        <taxon>Shewanella</taxon>
    </lineage>
</organism>
<protein>
    <recommendedName>
        <fullName evidence="4">Metal-binding integral membrane protein-like protein</fullName>
    </recommendedName>
</protein>
<dbReference type="KEGG" id="spl:Spea_3313"/>
<dbReference type="Pfam" id="PF09948">
    <property type="entry name" value="PpoB2"/>
    <property type="match status" value="1"/>
</dbReference>
<dbReference type="eggNOG" id="COG5486">
    <property type="taxonomic scope" value="Bacteria"/>
</dbReference>
<keyword evidence="1" id="KW-0812">Transmembrane</keyword>
<evidence type="ECO:0000313" key="3">
    <source>
        <dbReference type="Proteomes" id="UP000002608"/>
    </source>
</evidence>
<sequence>MVNFSQMTHHLHSPITWLSILLLTGLSWYYMLFDMTMVMSPHWHLYELTMVFVMWAVMMAGMMMPSATPMILLFAKINRTRLQRSAEFVSSNLFILGYLLVWSLYSLVITLMQWQLHELALMTPMMKSSNDIASGILLILIGIYQISPLKQQCLNYCRSPLNFLMTQWQEGKLGAVKMGLKHGLYCVGCCWLLMALLLVVGVMHIGWILALSILVLLEKVVNWPKTINLGICLTCIGSGIYFLVG</sequence>
<reference evidence="2 3" key="1">
    <citation type="submission" date="2007-10" db="EMBL/GenBank/DDBJ databases">
        <title>Complete sequence of Shewanella pealeana ATCC 700345.</title>
        <authorList>
            <consortium name="US DOE Joint Genome Institute"/>
            <person name="Copeland A."/>
            <person name="Lucas S."/>
            <person name="Lapidus A."/>
            <person name="Barry K."/>
            <person name="Glavina del Rio T."/>
            <person name="Dalin E."/>
            <person name="Tice H."/>
            <person name="Pitluck S."/>
            <person name="Chertkov O."/>
            <person name="Brettin T."/>
            <person name="Bruce D."/>
            <person name="Detter J.C."/>
            <person name="Han C."/>
            <person name="Schmutz J."/>
            <person name="Larimer F."/>
            <person name="Land M."/>
            <person name="Hauser L."/>
            <person name="Kyrpides N."/>
            <person name="Kim E."/>
            <person name="Zhao J.-S.Z."/>
            <person name="Manno D."/>
            <person name="Hawari J."/>
            <person name="Richardson P."/>
        </authorList>
    </citation>
    <scope>NUCLEOTIDE SEQUENCE [LARGE SCALE GENOMIC DNA]</scope>
    <source>
        <strain evidence="3">ATCC 700345 / ANG-SQ1</strain>
    </source>
</reference>
<feature type="transmembrane region" description="Helical" evidence="1">
    <location>
        <begin position="12"/>
        <end position="32"/>
    </location>
</feature>
<evidence type="ECO:0000256" key="1">
    <source>
        <dbReference type="SAM" id="Phobius"/>
    </source>
</evidence>